<evidence type="ECO:0000256" key="1">
    <source>
        <dbReference type="SAM" id="Phobius"/>
    </source>
</evidence>
<organism evidence="2 3">
    <name type="scientific">Mucilaginibacter auburnensis</name>
    <dbReference type="NCBI Taxonomy" id="1457233"/>
    <lineage>
        <taxon>Bacteria</taxon>
        <taxon>Pseudomonadati</taxon>
        <taxon>Bacteroidota</taxon>
        <taxon>Sphingobacteriia</taxon>
        <taxon>Sphingobacteriales</taxon>
        <taxon>Sphingobacteriaceae</taxon>
        <taxon>Mucilaginibacter</taxon>
    </lineage>
</organism>
<sequence>MNDLILYFIAGGFVVTAIIVFNHKKQKNKLNAFVMEAEKAPSLLMIQSVERKLNNIYGSLYDNGVRTEGEPNGKKLQLIQELETLETAYADKKIGLRDYNDRLQQLQLKTSKL</sequence>
<keyword evidence="1" id="KW-0472">Membrane</keyword>
<accession>A0A2H9VNR0</accession>
<keyword evidence="3" id="KW-1185">Reference proteome</keyword>
<dbReference type="RefSeq" id="WP_100342254.1">
    <property type="nucleotide sequence ID" value="NZ_PGFJ01000002.1"/>
</dbReference>
<keyword evidence="1" id="KW-1133">Transmembrane helix</keyword>
<evidence type="ECO:0000313" key="2">
    <source>
        <dbReference type="EMBL" id="PJJ79950.1"/>
    </source>
</evidence>
<reference evidence="2 3" key="1">
    <citation type="submission" date="2017-11" db="EMBL/GenBank/DDBJ databases">
        <title>Genomic Encyclopedia of Archaeal and Bacterial Type Strains, Phase II (KMG-II): From Individual Species to Whole Genera.</title>
        <authorList>
            <person name="Goeker M."/>
        </authorList>
    </citation>
    <scope>NUCLEOTIDE SEQUENCE [LARGE SCALE GENOMIC DNA]</scope>
    <source>
        <strain evidence="2 3">DSM 28175</strain>
    </source>
</reference>
<evidence type="ECO:0000313" key="3">
    <source>
        <dbReference type="Proteomes" id="UP000242687"/>
    </source>
</evidence>
<dbReference type="EMBL" id="PGFJ01000002">
    <property type="protein sequence ID" value="PJJ79950.1"/>
    <property type="molecule type" value="Genomic_DNA"/>
</dbReference>
<proteinExistence type="predicted"/>
<protein>
    <submittedName>
        <fullName evidence="2">Uncharacterized protein</fullName>
    </submittedName>
</protein>
<dbReference type="AlphaFoldDB" id="A0A2H9VNR0"/>
<gene>
    <name evidence="2" type="ORF">CLV57_3089</name>
</gene>
<dbReference type="Proteomes" id="UP000242687">
    <property type="component" value="Unassembled WGS sequence"/>
</dbReference>
<feature type="transmembrane region" description="Helical" evidence="1">
    <location>
        <begin position="6"/>
        <end position="23"/>
    </location>
</feature>
<keyword evidence="1" id="KW-0812">Transmembrane</keyword>
<comment type="caution">
    <text evidence="2">The sequence shown here is derived from an EMBL/GenBank/DDBJ whole genome shotgun (WGS) entry which is preliminary data.</text>
</comment>
<name>A0A2H9VNR0_9SPHI</name>